<evidence type="ECO:0000313" key="1">
    <source>
        <dbReference type="EMBL" id="CRL05527.1"/>
    </source>
</evidence>
<accession>A0A1J1IZF3</accession>
<keyword evidence="2" id="KW-1185">Reference proteome</keyword>
<dbReference type="Proteomes" id="UP000183832">
    <property type="component" value="Unassembled WGS sequence"/>
</dbReference>
<proteinExistence type="predicted"/>
<protein>
    <submittedName>
        <fullName evidence="1">CLUMA_CG018597, isoform A</fullName>
    </submittedName>
</protein>
<sequence length="76" mass="8980">MFLFSYQQTEHNRRVNMIIIVILKFTEISSDSSTKSHFLTRKSSNPRLLKKMGTQFKLINQNKGAFMRTNMLQCCF</sequence>
<dbReference type="AlphaFoldDB" id="A0A1J1IZF3"/>
<name>A0A1J1IZF3_9DIPT</name>
<organism evidence="1 2">
    <name type="scientific">Clunio marinus</name>
    <dbReference type="NCBI Taxonomy" id="568069"/>
    <lineage>
        <taxon>Eukaryota</taxon>
        <taxon>Metazoa</taxon>
        <taxon>Ecdysozoa</taxon>
        <taxon>Arthropoda</taxon>
        <taxon>Hexapoda</taxon>
        <taxon>Insecta</taxon>
        <taxon>Pterygota</taxon>
        <taxon>Neoptera</taxon>
        <taxon>Endopterygota</taxon>
        <taxon>Diptera</taxon>
        <taxon>Nematocera</taxon>
        <taxon>Chironomoidea</taxon>
        <taxon>Chironomidae</taxon>
        <taxon>Clunio</taxon>
    </lineage>
</organism>
<reference evidence="1 2" key="1">
    <citation type="submission" date="2015-04" db="EMBL/GenBank/DDBJ databases">
        <authorList>
            <person name="Syromyatnikov M.Y."/>
            <person name="Popov V.N."/>
        </authorList>
    </citation>
    <scope>NUCLEOTIDE SEQUENCE [LARGE SCALE GENOMIC DNA]</scope>
</reference>
<evidence type="ECO:0000313" key="2">
    <source>
        <dbReference type="Proteomes" id="UP000183832"/>
    </source>
</evidence>
<gene>
    <name evidence="1" type="ORF">CLUMA_CG018597</name>
</gene>
<dbReference type="EMBL" id="CVRI01000064">
    <property type="protein sequence ID" value="CRL05527.1"/>
    <property type="molecule type" value="Genomic_DNA"/>
</dbReference>